<gene>
    <name evidence="1" type="ORF">J8A68_001564</name>
</gene>
<accession>A0A8J5QHV8</accession>
<dbReference type="EMBL" id="JAGSYN010000058">
    <property type="protein sequence ID" value="KAG7664926.1"/>
    <property type="molecule type" value="Genomic_DNA"/>
</dbReference>
<dbReference type="GeneID" id="73468365"/>
<evidence type="ECO:0000313" key="2">
    <source>
        <dbReference type="Proteomes" id="UP000694255"/>
    </source>
</evidence>
<organism evidence="1 2">
    <name type="scientific">[Candida] subhashii</name>
    <dbReference type="NCBI Taxonomy" id="561895"/>
    <lineage>
        <taxon>Eukaryota</taxon>
        <taxon>Fungi</taxon>
        <taxon>Dikarya</taxon>
        <taxon>Ascomycota</taxon>
        <taxon>Saccharomycotina</taxon>
        <taxon>Pichiomycetes</taxon>
        <taxon>Debaryomycetaceae</taxon>
        <taxon>Spathaspora</taxon>
    </lineage>
</organism>
<dbReference type="AlphaFoldDB" id="A0A8J5QHV8"/>
<protein>
    <submittedName>
        <fullName evidence="1">Uncharacterized protein</fullName>
    </submittedName>
</protein>
<proteinExistence type="predicted"/>
<sequence length="71" mass="7716">MEESINTVRLYAHRPRPGQTVTAHLTESRALYLSIPEYGIKMVGVKQMGRDGTMGTISSYLASLPGATSSM</sequence>
<dbReference type="Proteomes" id="UP000694255">
    <property type="component" value="Unassembled WGS sequence"/>
</dbReference>
<keyword evidence="2" id="KW-1185">Reference proteome</keyword>
<evidence type="ECO:0000313" key="1">
    <source>
        <dbReference type="EMBL" id="KAG7664926.1"/>
    </source>
</evidence>
<comment type="caution">
    <text evidence="1">The sequence shown here is derived from an EMBL/GenBank/DDBJ whole genome shotgun (WGS) entry which is preliminary data.</text>
</comment>
<dbReference type="RefSeq" id="XP_049265158.1">
    <property type="nucleotide sequence ID" value="XM_049405229.1"/>
</dbReference>
<name>A0A8J5QHV8_9ASCO</name>
<reference evidence="1 2" key="1">
    <citation type="journal article" date="2021" name="DNA Res.">
        <title>Genome analysis of Candida subhashii reveals its hybrid nature and dual mitochondrial genome conformations.</title>
        <authorList>
            <person name="Mixao V."/>
            <person name="Hegedusova E."/>
            <person name="Saus E."/>
            <person name="Pryszcz L.P."/>
            <person name="Cillingova A."/>
            <person name="Nosek J."/>
            <person name="Gabaldon T."/>
        </authorList>
    </citation>
    <scope>NUCLEOTIDE SEQUENCE [LARGE SCALE GENOMIC DNA]</scope>
    <source>
        <strain evidence="1 2">CBS 10753</strain>
    </source>
</reference>